<comment type="caution">
    <text evidence="1">Lacks conserved residue(s) required for the propagation of feature annotation.</text>
</comment>
<evidence type="ECO:0000256" key="1">
    <source>
        <dbReference type="HAMAP-Rule" id="MF_01411"/>
    </source>
</evidence>
<comment type="function">
    <text evidence="1">Together with LptE, is involved in the assembly of lipopolysaccharide (LPS) at the surface of the outer membrane.</text>
</comment>
<sequence length="740" mass="82605" precursor="true">MSNYRRTRHFAVPLLLLSGVAVADDNVSLHTATDLIPVSKTDQEGAVFIDADQMDESKNQQVNARGNVELRRNKGVLTADEVHYQADTDTVQATGNVNLKQQGLTVTGPALELQMGKQIGNMTQPVFELDSAAVASKFTNMSLTPRGNADILDFVGENQYRLKNAAYTTCPVGNDDWYLRVKELDIDNTRQVGTAHSAVLEFKGTPILYTPWMDFPLDGSRRSGLLAPTFGTTSKSGSEFSIPYYWNIAPNYDATITPRLMTKRGTQLGTEFRYLTSTYRGILDGDFLADTQTQTNRWRFFGAHDQVFAPGVTGHFVYQRVSDNDYFRDLSSQISATSLTNLNQEAVVSYQADWWRAAVRVQQYQTLQDPNAPVIPPYKRLPQLTWQAMTSTDNGLDINVNTELTRFDHPTLITGTRFVAYPSVAMPLINQFGYITPKVGVHYTDYVLNSTPANPAENSSRTLPIMSVDSGVYFDRDVNWFGGHYQQSLEPRAYYVYIPYTDQSALPNFDSAVMDLNYSQLFTENQFIGSDRINNANQLTLAMTSRLLDTETGLERIRFAVGQRLYFTPQKVTLPNGVASNDTSSDLLASLGGQINQAWRAEAAIQYNTQLNETVRNSFTASYRPEPGKVMNFSYRTISGEINQIDLSAQWPIAPRWYGMMRYNYSLMDKRVVEGLAGLEYNGGCWAARGVFQTIATAANVSSTSFFIQLELNGLGRLGSNPLDALKLSVPGYTNSNEIK</sequence>
<dbReference type="InterPro" id="IPR020889">
    <property type="entry name" value="LipoPS_assembly_LptD"/>
</dbReference>
<feature type="chain" id="PRO_5033171363" description="LPS-assembly protein LptD" evidence="1">
    <location>
        <begin position="24"/>
        <end position="740"/>
    </location>
</feature>
<dbReference type="InterPro" id="IPR007543">
    <property type="entry name" value="LptD_C"/>
</dbReference>
<comment type="subcellular location">
    <subcellularLocation>
        <location evidence="1">Cell outer membrane</location>
    </subcellularLocation>
</comment>
<name>A0A809SF64_9PROT</name>
<dbReference type="PANTHER" id="PTHR30189:SF1">
    <property type="entry name" value="LPS-ASSEMBLY PROTEIN LPTD"/>
    <property type="match status" value="1"/>
</dbReference>
<dbReference type="Proteomes" id="UP000463939">
    <property type="component" value="Chromosome"/>
</dbReference>
<proteinExistence type="inferred from homology"/>
<dbReference type="HAMAP" id="MF_01411">
    <property type="entry name" value="LPS_assembly_LptD"/>
    <property type="match status" value="1"/>
</dbReference>
<feature type="signal peptide" evidence="1">
    <location>
        <begin position="1"/>
        <end position="23"/>
    </location>
</feature>
<dbReference type="Gene3D" id="2.60.450.10">
    <property type="entry name" value="Lipopolysaccharide (LPS) transport protein A like domain"/>
    <property type="match status" value="1"/>
</dbReference>
<keyword evidence="1" id="KW-0732">Signal</keyword>
<evidence type="ECO:0000259" key="2">
    <source>
        <dbReference type="Pfam" id="PF04453"/>
    </source>
</evidence>
<evidence type="ECO:0000313" key="3">
    <source>
        <dbReference type="EMBL" id="BBP01997.1"/>
    </source>
</evidence>
<dbReference type="AlphaFoldDB" id="A0A809SF64"/>
<gene>
    <name evidence="1 3" type="primary">lptD</name>
    <name evidence="3" type="ORF">SFSGTM_27050</name>
</gene>
<comment type="subunit">
    <text evidence="1">Component of the lipopolysaccharide transport and assembly complex. Interacts with LptE and LptA.</text>
</comment>
<keyword evidence="4" id="KW-1185">Reference proteome</keyword>
<comment type="similarity">
    <text evidence="1">Belongs to the LptD family.</text>
</comment>
<accession>A0A809SF64</accession>
<keyword evidence="1" id="KW-0472">Membrane</keyword>
<dbReference type="EMBL" id="AP021881">
    <property type="protein sequence ID" value="BBP01997.1"/>
    <property type="molecule type" value="Genomic_DNA"/>
</dbReference>
<dbReference type="GO" id="GO:0009279">
    <property type="term" value="C:cell outer membrane"/>
    <property type="evidence" value="ECO:0007669"/>
    <property type="project" value="UniProtKB-SubCell"/>
</dbReference>
<dbReference type="GO" id="GO:0043165">
    <property type="term" value="P:Gram-negative-bacterium-type cell outer membrane assembly"/>
    <property type="evidence" value="ECO:0007669"/>
    <property type="project" value="UniProtKB-UniRule"/>
</dbReference>
<keyword evidence="1" id="KW-0998">Cell outer membrane</keyword>
<dbReference type="KEGG" id="sniv:SFSGTM_27050"/>
<evidence type="ECO:0000313" key="4">
    <source>
        <dbReference type="Proteomes" id="UP000463939"/>
    </source>
</evidence>
<dbReference type="GO" id="GO:0015920">
    <property type="term" value="P:lipopolysaccharide transport"/>
    <property type="evidence" value="ECO:0007669"/>
    <property type="project" value="InterPro"/>
</dbReference>
<reference evidence="4" key="1">
    <citation type="submission" date="2019-11" db="EMBL/GenBank/DDBJ databases">
        <title>Isolation and characterization of a novel species in the genus Sulfuriferula.</title>
        <authorList>
            <person name="Mochizuki J."/>
            <person name="Kojima H."/>
            <person name="Fukui M."/>
        </authorList>
    </citation>
    <scope>NUCLEOTIDE SEQUENCE [LARGE SCALE GENOMIC DNA]</scope>
    <source>
        <strain evidence="4">SGTM</strain>
    </source>
</reference>
<dbReference type="GO" id="GO:1990351">
    <property type="term" value="C:transporter complex"/>
    <property type="evidence" value="ECO:0007669"/>
    <property type="project" value="TreeGrafter"/>
</dbReference>
<organism evidence="3 4">
    <name type="scientific">Sulfuriferula nivalis</name>
    <dbReference type="NCBI Taxonomy" id="2675298"/>
    <lineage>
        <taxon>Bacteria</taxon>
        <taxon>Pseudomonadati</taxon>
        <taxon>Pseudomonadota</taxon>
        <taxon>Betaproteobacteria</taxon>
        <taxon>Nitrosomonadales</taxon>
        <taxon>Sulfuricellaceae</taxon>
        <taxon>Sulfuriferula</taxon>
    </lineage>
</organism>
<protein>
    <recommendedName>
        <fullName evidence="1">LPS-assembly protein LptD</fullName>
    </recommendedName>
</protein>
<dbReference type="PANTHER" id="PTHR30189">
    <property type="entry name" value="LPS-ASSEMBLY PROTEIN"/>
    <property type="match status" value="1"/>
</dbReference>
<dbReference type="RefSeq" id="WP_162085699.1">
    <property type="nucleotide sequence ID" value="NZ_AP021881.1"/>
</dbReference>
<dbReference type="Pfam" id="PF04453">
    <property type="entry name" value="LptD"/>
    <property type="match status" value="1"/>
</dbReference>
<dbReference type="InterPro" id="IPR050218">
    <property type="entry name" value="LptD"/>
</dbReference>
<feature type="domain" description="LptD C-terminal" evidence="2">
    <location>
        <begin position="295"/>
        <end position="657"/>
    </location>
</feature>